<evidence type="ECO:0000259" key="1">
    <source>
        <dbReference type="PROSITE" id="PS51340"/>
    </source>
</evidence>
<name>E3FP20_STIAD</name>
<dbReference type="Pfam" id="PF03476">
    <property type="entry name" value="MOSC_N"/>
    <property type="match status" value="1"/>
</dbReference>
<reference evidence="2 3" key="1">
    <citation type="journal article" date="2011" name="Mol. Biol. Evol.">
        <title>Comparative genomic analysis of fruiting body formation in Myxococcales.</title>
        <authorList>
            <person name="Huntley S."/>
            <person name="Hamann N."/>
            <person name="Wegener-Feldbrugge S."/>
            <person name="Treuner-Lange A."/>
            <person name="Kube M."/>
            <person name="Reinhardt R."/>
            <person name="Klages S."/>
            <person name="Muller R."/>
            <person name="Ronning C.M."/>
            <person name="Nierman W.C."/>
            <person name="Sogaard-Andersen L."/>
        </authorList>
    </citation>
    <scope>NUCLEOTIDE SEQUENCE [LARGE SCALE GENOMIC DNA]</scope>
    <source>
        <strain evidence="2 3">DW4/3-1</strain>
    </source>
</reference>
<dbReference type="InterPro" id="IPR005303">
    <property type="entry name" value="MOCOS_middle"/>
</dbReference>
<dbReference type="InterPro" id="IPR005302">
    <property type="entry name" value="MoCF_Sase_C"/>
</dbReference>
<dbReference type="PANTHER" id="PTHR14237">
    <property type="entry name" value="MOLYBDOPTERIN COFACTOR SULFURASE MOSC"/>
    <property type="match status" value="1"/>
</dbReference>
<evidence type="ECO:0000313" key="2">
    <source>
        <dbReference type="EMBL" id="ADO70638.1"/>
    </source>
</evidence>
<organism evidence="2 3">
    <name type="scientific">Stigmatella aurantiaca (strain DW4/3-1)</name>
    <dbReference type="NCBI Taxonomy" id="378806"/>
    <lineage>
        <taxon>Bacteria</taxon>
        <taxon>Pseudomonadati</taxon>
        <taxon>Myxococcota</taxon>
        <taxon>Myxococcia</taxon>
        <taxon>Myxococcales</taxon>
        <taxon>Cystobacterineae</taxon>
        <taxon>Archangiaceae</taxon>
        <taxon>Stigmatella</taxon>
    </lineage>
</organism>
<gene>
    <name evidence="2" type="ordered locus">STAUR_2846</name>
</gene>
<dbReference type="AlphaFoldDB" id="E3FP20"/>
<dbReference type="HOGENOM" id="CLU_028286_0_1_7"/>
<dbReference type="Gene3D" id="2.40.33.20">
    <property type="entry name" value="PK beta-barrel domain-like"/>
    <property type="match status" value="1"/>
</dbReference>
<dbReference type="GO" id="GO:0003824">
    <property type="term" value="F:catalytic activity"/>
    <property type="evidence" value="ECO:0007669"/>
    <property type="project" value="InterPro"/>
</dbReference>
<dbReference type="SUPFAM" id="SSF50800">
    <property type="entry name" value="PK beta-barrel domain-like"/>
    <property type="match status" value="1"/>
</dbReference>
<accession>E3FP20</accession>
<dbReference type="eggNOG" id="COG3217">
    <property type="taxonomic scope" value="Bacteria"/>
</dbReference>
<dbReference type="Proteomes" id="UP000001351">
    <property type="component" value="Chromosome"/>
</dbReference>
<dbReference type="GO" id="GO:0030170">
    <property type="term" value="F:pyridoxal phosphate binding"/>
    <property type="evidence" value="ECO:0007669"/>
    <property type="project" value="InterPro"/>
</dbReference>
<evidence type="ECO:0000313" key="3">
    <source>
        <dbReference type="Proteomes" id="UP000001351"/>
    </source>
</evidence>
<dbReference type="STRING" id="378806.STAUR_2846"/>
<dbReference type="SUPFAM" id="SSF141673">
    <property type="entry name" value="MOSC N-terminal domain-like"/>
    <property type="match status" value="1"/>
</dbReference>
<proteinExistence type="predicted"/>
<dbReference type="GO" id="GO:0030151">
    <property type="term" value="F:molybdenum ion binding"/>
    <property type="evidence" value="ECO:0007669"/>
    <property type="project" value="InterPro"/>
</dbReference>
<dbReference type="PANTHER" id="PTHR14237:SF19">
    <property type="entry name" value="MITOCHONDRIAL AMIDOXIME REDUCING COMPONENT 1"/>
    <property type="match status" value="1"/>
</dbReference>
<protein>
    <submittedName>
        <fullName evidence="2">MOSC domain protein</fullName>
    </submittedName>
</protein>
<dbReference type="Pfam" id="PF03473">
    <property type="entry name" value="MOSC"/>
    <property type="match status" value="1"/>
</dbReference>
<feature type="domain" description="MOSC" evidence="1">
    <location>
        <begin position="104"/>
        <end position="263"/>
    </location>
</feature>
<dbReference type="PROSITE" id="PS51340">
    <property type="entry name" value="MOSC"/>
    <property type="match status" value="1"/>
</dbReference>
<dbReference type="KEGG" id="sur:STAUR_2846"/>
<dbReference type="EMBL" id="CP002271">
    <property type="protein sequence ID" value="ADO70638.1"/>
    <property type="molecule type" value="Genomic_DNA"/>
</dbReference>
<dbReference type="InterPro" id="IPR011037">
    <property type="entry name" value="Pyrv_Knase-like_insert_dom_sf"/>
</dbReference>
<keyword evidence="3" id="KW-1185">Reference proteome</keyword>
<sequence length="264" mass="29224">MAELFLYPLKSAAGVPLTEAQVEPLGVAHDRRWMVVSLGGAFFTGRKHPSLIRISALPSATGLRLSSPGFPELEVPVPPRDAPRLDVSIWNDICSAARAGEAADRWLSAFLGEPVCLVYVDDRMMRPVDPLYSVPGDKVGFADGFPLLLLSRASLEDLNQRLARPVSMLHFRPNLVVEGCEPFAEDTWKRLRIGDVELEVVKPCARCVMVNLDPRTAEQAPDGEPLRTLTTFRRQLKNKVMFGQNVVVRRPGRFQVGDAVDVLE</sequence>